<dbReference type="Pfam" id="PF02775">
    <property type="entry name" value="TPP_enzyme_C"/>
    <property type="match status" value="1"/>
</dbReference>
<dbReference type="Gene3D" id="3.40.50.970">
    <property type="match status" value="1"/>
</dbReference>
<dbReference type="SUPFAM" id="SSF52518">
    <property type="entry name" value="Thiamin diphosphate-binding fold (THDP-binding)"/>
    <property type="match status" value="1"/>
</dbReference>
<sequence>MSTINELPQYSKKDFTSDQEVRWCPGCGDYSILANVQATMPDLGARKEDVVFISGIGCSSRFPYYMDTYGFHSIHGRAPAIATGVATANPNLKVFVVTGDGDGLSIGGNHLIHALRRNANLTIIMFNNQIYGLTKGQYSPTSEIGKITKSTPFGSLDHPFNPVSVAIGAEATFVARSIDTEREHLREMIEAAAAHEGAAFIEVYQNCNIFNDGAFEVLKDHPEENQIRLVHGEPIRFGKDMERGIAMSPKARPEIVDVASVGEDNIIVHDAHREDSSFAFMLSRVAHGPTTPTPIGIFRQVQRPVYEDQVQSQVDADIARRGEGDLASLLAGNETWTVSE</sequence>
<dbReference type="GO" id="GO:0016625">
    <property type="term" value="F:oxidoreductase activity, acting on the aldehyde or oxo group of donors, iron-sulfur protein as acceptor"/>
    <property type="evidence" value="ECO:0007669"/>
    <property type="project" value="UniProtKB-ARBA"/>
</dbReference>
<accession>A0A346XXM1</accession>
<dbReference type="KEGG" id="euz:DVS28_a2286"/>
<keyword evidence="4" id="KW-1185">Reference proteome</keyword>
<organism evidence="3 4">
    <name type="scientific">Euzebya pacifica</name>
    <dbReference type="NCBI Taxonomy" id="1608957"/>
    <lineage>
        <taxon>Bacteria</taxon>
        <taxon>Bacillati</taxon>
        <taxon>Actinomycetota</taxon>
        <taxon>Nitriliruptoria</taxon>
        <taxon>Euzebyales</taxon>
    </lineage>
</organism>
<dbReference type="GO" id="GO:0030976">
    <property type="term" value="F:thiamine pyrophosphate binding"/>
    <property type="evidence" value="ECO:0007669"/>
    <property type="project" value="InterPro"/>
</dbReference>
<dbReference type="InterPro" id="IPR051457">
    <property type="entry name" value="2-oxoacid:Fd_oxidoreductase"/>
</dbReference>
<dbReference type="PANTHER" id="PTHR48084:SF4">
    <property type="entry name" value="2-OXOGLUTARATE OXIDOREDUCTASE SUBUNIT KORB"/>
    <property type="match status" value="1"/>
</dbReference>
<gene>
    <name evidence="3" type="ORF">DVS28_a2286</name>
</gene>
<dbReference type="InterPro" id="IPR011766">
    <property type="entry name" value="TPP_enzyme_TPP-bd"/>
</dbReference>
<dbReference type="AlphaFoldDB" id="A0A346XXM1"/>
<dbReference type="GO" id="GO:0045333">
    <property type="term" value="P:cellular respiration"/>
    <property type="evidence" value="ECO:0007669"/>
    <property type="project" value="UniProtKB-ARBA"/>
</dbReference>
<evidence type="ECO:0000259" key="2">
    <source>
        <dbReference type="Pfam" id="PF02775"/>
    </source>
</evidence>
<feature type="domain" description="Thiamine pyrophosphate enzyme TPP-binding" evidence="2">
    <location>
        <begin position="56"/>
        <end position="203"/>
    </location>
</feature>
<dbReference type="InterPro" id="IPR029061">
    <property type="entry name" value="THDP-binding"/>
</dbReference>
<dbReference type="Proteomes" id="UP000264006">
    <property type="component" value="Chromosome"/>
</dbReference>
<evidence type="ECO:0000313" key="4">
    <source>
        <dbReference type="Proteomes" id="UP000264006"/>
    </source>
</evidence>
<dbReference type="CDD" id="cd03375">
    <property type="entry name" value="TPP_OGFOR"/>
    <property type="match status" value="1"/>
</dbReference>
<dbReference type="OrthoDB" id="9775140at2"/>
<protein>
    <submittedName>
        <fullName evidence="3">2-oxoglutarate oxidoreductase, beta subunit</fullName>
    </submittedName>
</protein>
<dbReference type="RefSeq" id="WP_114591538.1">
    <property type="nucleotide sequence ID" value="NZ_CP031165.1"/>
</dbReference>
<evidence type="ECO:0000313" key="3">
    <source>
        <dbReference type="EMBL" id="AXV06968.1"/>
    </source>
</evidence>
<reference evidence="3 4" key="1">
    <citation type="submission" date="2018-09" db="EMBL/GenBank/DDBJ databases">
        <title>Complete genome sequence of Euzebya sp. DY32-46 isolated from seawater of Pacific Ocean.</title>
        <authorList>
            <person name="Xu L."/>
            <person name="Wu Y.-H."/>
            <person name="Xu X.-W."/>
        </authorList>
    </citation>
    <scope>NUCLEOTIDE SEQUENCE [LARGE SCALE GENOMIC DNA]</scope>
    <source>
        <strain evidence="3 4">DY32-46</strain>
    </source>
</reference>
<dbReference type="EMBL" id="CP031165">
    <property type="protein sequence ID" value="AXV06968.1"/>
    <property type="molecule type" value="Genomic_DNA"/>
</dbReference>
<proteinExistence type="predicted"/>
<evidence type="ECO:0000256" key="1">
    <source>
        <dbReference type="ARBA" id="ARBA00023002"/>
    </source>
</evidence>
<dbReference type="PANTHER" id="PTHR48084">
    <property type="entry name" value="2-OXOGLUTARATE OXIDOREDUCTASE SUBUNIT KORB-RELATED"/>
    <property type="match status" value="1"/>
</dbReference>
<name>A0A346XXM1_9ACTN</name>
<keyword evidence="1" id="KW-0560">Oxidoreductase</keyword>
<dbReference type="GO" id="GO:0000287">
    <property type="term" value="F:magnesium ion binding"/>
    <property type="evidence" value="ECO:0007669"/>
    <property type="project" value="UniProtKB-ARBA"/>
</dbReference>